<evidence type="ECO:0000256" key="1">
    <source>
        <dbReference type="SAM" id="SignalP"/>
    </source>
</evidence>
<keyword evidence="1" id="KW-0732">Signal</keyword>
<reference evidence="2 3" key="1">
    <citation type="journal article" date="2021" name="Sci. Rep.">
        <title>The genome of the diatom Chaetoceros tenuissimus carries an ancient integrated fragment of an extant virus.</title>
        <authorList>
            <person name="Hongo Y."/>
            <person name="Kimura K."/>
            <person name="Takaki Y."/>
            <person name="Yoshida Y."/>
            <person name="Baba S."/>
            <person name="Kobayashi G."/>
            <person name="Nagasaki K."/>
            <person name="Hano T."/>
            <person name="Tomaru Y."/>
        </authorList>
    </citation>
    <scope>NUCLEOTIDE SEQUENCE [LARGE SCALE GENOMIC DNA]</scope>
    <source>
        <strain evidence="2 3">NIES-3715</strain>
    </source>
</reference>
<gene>
    <name evidence="2" type="ORF">CTEN210_10353</name>
</gene>
<keyword evidence="3" id="KW-1185">Reference proteome</keyword>
<dbReference type="AlphaFoldDB" id="A0AAD3CX66"/>
<dbReference type="EMBL" id="BLLK01000047">
    <property type="protein sequence ID" value="GFH53877.1"/>
    <property type="molecule type" value="Genomic_DNA"/>
</dbReference>
<comment type="caution">
    <text evidence="2">The sequence shown here is derived from an EMBL/GenBank/DDBJ whole genome shotgun (WGS) entry which is preliminary data.</text>
</comment>
<organism evidence="2 3">
    <name type="scientific">Chaetoceros tenuissimus</name>
    <dbReference type="NCBI Taxonomy" id="426638"/>
    <lineage>
        <taxon>Eukaryota</taxon>
        <taxon>Sar</taxon>
        <taxon>Stramenopiles</taxon>
        <taxon>Ochrophyta</taxon>
        <taxon>Bacillariophyta</taxon>
        <taxon>Coscinodiscophyceae</taxon>
        <taxon>Chaetocerotophycidae</taxon>
        <taxon>Chaetocerotales</taxon>
        <taxon>Chaetocerotaceae</taxon>
        <taxon>Chaetoceros</taxon>
    </lineage>
</organism>
<dbReference type="Proteomes" id="UP001054902">
    <property type="component" value="Unassembled WGS sequence"/>
</dbReference>
<feature type="signal peptide" evidence="1">
    <location>
        <begin position="1"/>
        <end position="23"/>
    </location>
</feature>
<accession>A0AAD3CX66</accession>
<feature type="chain" id="PRO_5041897780" evidence="1">
    <location>
        <begin position="24"/>
        <end position="355"/>
    </location>
</feature>
<evidence type="ECO:0000313" key="3">
    <source>
        <dbReference type="Proteomes" id="UP001054902"/>
    </source>
</evidence>
<protein>
    <submittedName>
        <fullName evidence="2">Uncharacterized protein</fullName>
    </submittedName>
</protein>
<sequence length="355" mass="39682">MFLKSKLLFSFLLAAVLPALTVGTAVNPIILATRKVTTPIGFVVSKAFSIPNKIIFHSFLGSDLPKNYESLSAKEKINLLWGKCIEDRTTVGHTPNSKALPVFFRDMNDVFDHCSDERPWRGNKPIHGSGYICKAKFVASPSEYTGLFKGCDNLIIRSAPGLPPTKMLLSGVSIKFLRDKVHSGNVLALRKIGTNKDNFNWFDGMKSMLASPITPPIGTLLGMKFRTAKTSFDTDLSISDMSDYDQKGMKESNPMFPHEVLLKPSTSKFENLRFEEFENIKAGSKLYDVFAKKTEASPEVLIGSITTTSEQTLSRWGDKKLFFQHQRREDDLKRVKEMNKQAKVKGGASRCPFSH</sequence>
<evidence type="ECO:0000313" key="2">
    <source>
        <dbReference type="EMBL" id="GFH53877.1"/>
    </source>
</evidence>
<name>A0AAD3CX66_9STRA</name>
<proteinExistence type="predicted"/>